<dbReference type="GO" id="GO:0006631">
    <property type="term" value="P:fatty acid metabolic process"/>
    <property type="evidence" value="ECO:0007669"/>
    <property type="project" value="TreeGrafter"/>
</dbReference>
<dbReference type="PROSITE" id="PS51228">
    <property type="entry name" value="ACB_2"/>
    <property type="match status" value="1"/>
</dbReference>
<comment type="caution">
    <text evidence="4">The sequence shown here is derived from an EMBL/GenBank/DDBJ whole genome shotgun (WGS) entry which is preliminary data.</text>
</comment>
<keyword evidence="5" id="KW-1185">Reference proteome</keyword>
<dbReference type="InterPro" id="IPR000582">
    <property type="entry name" value="Acyl-CoA-binding_protein"/>
</dbReference>
<evidence type="ECO:0000313" key="4">
    <source>
        <dbReference type="EMBL" id="CDO52764.1"/>
    </source>
</evidence>
<evidence type="ECO:0000256" key="2">
    <source>
        <dbReference type="ARBA" id="ARBA00023121"/>
    </source>
</evidence>
<dbReference type="InterPro" id="IPR035984">
    <property type="entry name" value="Acyl-CoA-binding_sf"/>
</dbReference>
<sequence length="105" mass="11890">MSEFQYYFDRINRIPLQHTSDDFVHLSALYHQAILGDNVAPKPPVYDVVGCERWTQWTNLKGMSKDEAMDGYVAAAKDVIYKEQPLVPSAKEDVVEDAPSAVQMV</sequence>
<comment type="similarity">
    <text evidence="1">Belongs to the ACBP family.</text>
</comment>
<dbReference type="PANTHER" id="PTHR23310">
    <property type="entry name" value="ACYL-COA-BINDING PROTEIN, ACBP"/>
    <property type="match status" value="1"/>
</dbReference>
<keyword evidence="2" id="KW-0446">Lipid-binding</keyword>
<accession>A0A0J9X6D4</accession>
<dbReference type="Gene3D" id="1.20.80.10">
    <property type="match status" value="1"/>
</dbReference>
<dbReference type="AlphaFoldDB" id="A0A0J9X6D4"/>
<organism evidence="4 5">
    <name type="scientific">Geotrichum candidum</name>
    <name type="common">Oospora lactis</name>
    <name type="synonym">Dipodascus geotrichum</name>
    <dbReference type="NCBI Taxonomy" id="1173061"/>
    <lineage>
        <taxon>Eukaryota</taxon>
        <taxon>Fungi</taxon>
        <taxon>Dikarya</taxon>
        <taxon>Ascomycota</taxon>
        <taxon>Saccharomycotina</taxon>
        <taxon>Dipodascomycetes</taxon>
        <taxon>Dipodascales</taxon>
        <taxon>Dipodascaceae</taxon>
        <taxon>Geotrichum</taxon>
    </lineage>
</organism>
<evidence type="ECO:0000313" key="5">
    <source>
        <dbReference type="Proteomes" id="UP000242525"/>
    </source>
</evidence>
<dbReference type="SUPFAM" id="SSF47027">
    <property type="entry name" value="Acyl-CoA binding protein"/>
    <property type="match status" value="1"/>
</dbReference>
<dbReference type="Pfam" id="PF00887">
    <property type="entry name" value="ACBP"/>
    <property type="match status" value="1"/>
</dbReference>
<dbReference type="PANTHER" id="PTHR23310:SF62">
    <property type="entry name" value="ACYL-COA BINDING PROTEIN 1, ISOFORM A"/>
    <property type="match status" value="1"/>
</dbReference>
<reference evidence="4" key="1">
    <citation type="submission" date="2014-03" db="EMBL/GenBank/DDBJ databases">
        <authorList>
            <person name="Casaregola S."/>
        </authorList>
    </citation>
    <scope>NUCLEOTIDE SEQUENCE [LARGE SCALE GENOMIC DNA]</scope>
    <source>
        <strain evidence="4">CLIB 918</strain>
    </source>
</reference>
<evidence type="ECO:0000256" key="1">
    <source>
        <dbReference type="ARBA" id="ARBA00005567"/>
    </source>
</evidence>
<dbReference type="OrthoDB" id="346910at2759"/>
<evidence type="ECO:0000259" key="3">
    <source>
        <dbReference type="PROSITE" id="PS51228"/>
    </source>
</evidence>
<protein>
    <submittedName>
        <fullName evidence="4">Similar to Saccharomyces cerevisiae YGR037C ACB1 Acyl-CoA-binding protein</fullName>
    </submittedName>
</protein>
<dbReference type="STRING" id="1173061.A0A0J9X6D4"/>
<dbReference type="PRINTS" id="PR00689">
    <property type="entry name" value="ACOABINDINGP"/>
</dbReference>
<feature type="domain" description="ACB" evidence="3">
    <location>
        <begin position="1"/>
        <end position="85"/>
    </location>
</feature>
<gene>
    <name evidence="4" type="ORF">BN980_GECA03s07325g</name>
</gene>
<dbReference type="GO" id="GO:0000062">
    <property type="term" value="F:fatty-acyl-CoA binding"/>
    <property type="evidence" value="ECO:0007669"/>
    <property type="project" value="InterPro"/>
</dbReference>
<dbReference type="InterPro" id="IPR014352">
    <property type="entry name" value="FERM/acyl-CoA-bd_prot_sf"/>
</dbReference>
<proteinExistence type="inferred from homology"/>
<name>A0A0J9X6D4_GEOCN</name>
<dbReference type="Proteomes" id="UP000242525">
    <property type="component" value="Unassembled WGS sequence"/>
</dbReference>
<dbReference type="EMBL" id="CCBN010000003">
    <property type="protein sequence ID" value="CDO52764.1"/>
    <property type="molecule type" value="Genomic_DNA"/>
</dbReference>